<gene>
    <name evidence="2" type="ORF">GQF01_20220</name>
</gene>
<evidence type="ECO:0000313" key="3">
    <source>
        <dbReference type="Proteomes" id="UP000481087"/>
    </source>
</evidence>
<accession>A0A6L8V1W9</accession>
<comment type="caution">
    <text evidence="2">The sequence shown here is derived from an EMBL/GenBank/DDBJ whole genome shotgun (WGS) entry which is preliminary data.</text>
</comment>
<sequence>MGAKRTRIITFGVFIVLTLGVVLSRFYLNVQKVHWDDKRIAVETAFEKSIMTKAAKVDFFYGDEPFRIVYGEDKIGQGVIVWVSDKGVHTEMAAEGFTEAQIRDVVTKKNPGAEIERIMPGKLGQEYIWEVFYKKIDDSGTRYFYDYYKFKDGLYLDTYRLSLQ</sequence>
<dbReference type="EMBL" id="WTUZ01000021">
    <property type="protein sequence ID" value="MZQ84448.1"/>
    <property type="molecule type" value="Genomic_DNA"/>
</dbReference>
<keyword evidence="3" id="KW-1185">Reference proteome</keyword>
<reference evidence="2 3" key="1">
    <citation type="submission" date="2019-12" db="EMBL/GenBank/DDBJ databases">
        <title>Paenibacillus sp. nov. sp. isolated from soil.</title>
        <authorList>
            <person name="Kim J."/>
            <person name="Jeong S.E."/>
            <person name="Jung H.S."/>
            <person name="Jeon C.O."/>
        </authorList>
    </citation>
    <scope>NUCLEOTIDE SEQUENCE [LARGE SCALE GENOMIC DNA]</scope>
    <source>
        <strain evidence="2 3">5J-6</strain>
    </source>
</reference>
<feature type="domain" description="Cell wall elongation regulator TseB-like" evidence="1">
    <location>
        <begin position="41"/>
        <end position="84"/>
    </location>
</feature>
<proteinExistence type="predicted"/>
<dbReference type="RefSeq" id="WP_161408527.1">
    <property type="nucleotide sequence ID" value="NZ_WTUZ01000021.1"/>
</dbReference>
<dbReference type="InterPro" id="IPR041401">
    <property type="entry name" value="TseB-like_dom"/>
</dbReference>
<protein>
    <recommendedName>
        <fullName evidence="1">Cell wall elongation regulator TseB-like domain-containing protein</fullName>
    </recommendedName>
</protein>
<dbReference type="Gene3D" id="3.10.450.40">
    <property type="match status" value="2"/>
</dbReference>
<dbReference type="AlphaFoldDB" id="A0A6L8V1W9"/>
<dbReference type="SUPFAM" id="SSF54403">
    <property type="entry name" value="Cystatin/monellin"/>
    <property type="match status" value="2"/>
</dbReference>
<evidence type="ECO:0000259" key="1">
    <source>
        <dbReference type="Pfam" id="PF17881"/>
    </source>
</evidence>
<dbReference type="InterPro" id="IPR046350">
    <property type="entry name" value="Cystatin_sf"/>
</dbReference>
<evidence type="ECO:0000313" key="2">
    <source>
        <dbReference type="EMBL" id="MZQ84448.1"/>
    </source>
</evidence>
<organism evidence="2 3">
    <name type="scientific">Paenibacillus silvestris</name>
    <dbReference type="NCBI Taxonomy" id="2606219"/>
    <lineage>
        <taxon>Bacteria</taxon>
        <taxon>Bacillati</taxon>
        <taxon>Bacillota</taxon>
        <taxon>Bacilli</taxon>
        <taxon>Bacillales</taxon>
        <taxon>Paenibacillaceae</taxon>
        <taxon>Paenibacillus</taxon>
    </lineage>
</organism>
<dbReference type="Pfam" id="PF17881">
    <property type="entry name" value="TseB"/>
    <property type="match status" value="1"/>
</dbReference>
<dbReference type="Proteomes" id="UP000481087">
    <property type="component" value="Unassembled WGS sequence"/>
</dbReference>
<name>A0A6L8V1W9_9BACL</name>